<comment type="subcellular location">
    <subcellularLocation>
        <location evidence="1">Membrane</location>
        <topology evidence="1">Multi-pass membrane protein</topology>
    </subcellularLocation>
</comment>
<feature type="transmembrane region" description="Helical" evidence="6">
    <location>
        <begin position="185"/>
        <end position="206"/>
    </location>
</feature>
<evidence type="ECO:0000256" key="1">
    <source>
        <dbReference type="ARBA" id="ARBA00004141"/>
    </source>
</evidence>
<name>A0A1H5J3T7_9FLAO</name>
<dbReference type="STRING" id="390640.SAMN04488034_101618"/>
<dbReference type="GO" id="GO:0016020">
    <property type="term" value="C:membrane"/>
    <property type="evidence" value="ECO:0007669"/>
    <property type="project" value="UniProtKB-SubCell"/>
</dbReference>
<feature type="transmembrane region" description="Helical" evidence="6">
    <location>
        <begin position="154"/>
        <end position="173"/>
    </location>
</feature>
<feature type="transmembrane region" description="Helical" evidence="6">
    <location>
        <begin position="218"/>
        <end position="238"/>
    </location>
</feature>
<dbReference type="InterPro" id="IPR037185">
    <property type="entry name" value="EmrE-like"/>
</dbReference>
<feature type="domain" description="EamA" evidence="7">
    <location>
        <begin position="6"/>
        <end position="139"/>
    </location>
</feature>
<evidence type="ECO:0000313" key="9">
    <source>
        <dbReference type="Proteomes" id="UP000199448"/>
    </source>
</evidence>
<comment type="similarity">
    <text evidence="2">Belongs to the EamA transporter family.</text>
</comment>
<evidence type="ECO:0000256" key="6">
    <source>
        <dbReference type="SAM" id="Phobius"/>
    </source>
</evidence>
<dbReference type="Pfam" id="PF00892">
    <property type="entry name" value="EamA"/>
    <property type="match status" value="2"/>
</dbReference>
<evidence type="ECO:0000256" key="3">
    <source>
        <dbReference type="ARBA" id="ARBA00022692"/>
    </source>
</evidence>
<dbReference type="EMBL" id="FNUG01000001">
    <property type="protein sequence ID" value="SEE47185.1"/>
    <property type="molecule type" value="Genomic_DNA"/>
</dbReference>
<feature type="transmembrane region" description="Helical" evidence="6">
    <location>
        <begin position="122"/>
        <end position="142"/>
    </location>
</feature>
<feature type="transmembrane region" description="Helical" evidence="6">
    <location>
        <begin position="35"/>
        <end position="58"/>
    </location>
</feature>
<sequence>MNKRLLAIFAATGASTIYGINHTVAKGLMPVYIEPFGFILLRVLGAAILFWLISFWGPKEKIATSDWPRILGCTIFGMVINMLLFFKGLSLTTPINSSVIITISPILVLILAAVLIGERVTWLKTAGIVTGLAGALALVFFSKESIANAPNIPLGNFFVIVNALSYGLYLILVKPLTAKYHSFTLMKWLFLFAVIINLPITISEFMEVKWQALPAHAVLRMGFVVVGTTFLTYLLNVFALKELSAATISAFIYLQPLIAIFYAVATGADSLNPVKISAALLVFAGVYMVTRKPRPKDLKPGDLP</sequence>
<keyword evidence="5 6" id="KW-0472">Membrane</keyword>
<gene>
    <name evidence="8" type="ORF">SAMN04488034_101618</name>
</gene>
<evidence type="ECO:0000256" key="2">
    <source>
        <dbReference type="ARBA" id="ARBA00007362"/>
    </source>
</evidence>
<evidence type="ECO:0000256" key="4">
    <source>
        <dbReference type="ARBA" id="ARBA00022989"/>
    </source>
</evidence>
<dbReference type="PANTHER" id="PTHR32322">
    <property type="entry name" value="INNER MEMBRANE TRANSPORTER"/>
    <property type="match status" value="1"/>
</dbReference>
<keyword evidence="3 6" id="KW-0812">Transmembrane</keyword>
<dbReference type="RefSeq" id="WP_093111585.1">
    <property type="nucleotide sequence ID" value="NZ_FNGG01000001.1"/>
</dbReference>
<dbReference type="PANTHER" id="PTHR32322:SF2">
    <property type="entry name" value="EAMA DOMAIN-CONTAINING PROTEIN"/>
    <property type="match status" value="1"/>
</dbReference>
<keyword evidence="9" id="KW-1185">Reference proteome</keyword>
<feature type="domain" description="EamA" evidence="7">
    <location>
        <begin position="154"/>
        <end position="290"/>
    </location>
</feature>
<dbReference type="SUPFAM" id="SSF103481">
    <property type="entry name" value="Multidrug resistance efflux transporter EmrE"/>
    <property type="match status" value="2"/>
</dbReference>
<reference evidence="8 9" key="1">
    <citation type="submission" date="2016-10" db="EMBL/GenBank/DDBJ databases">
        <authorList>
            <person name="de Groot N.N."/>
        </authorList>
    </citation>
    <scope>NUCLEOTIDE SEQUENCE [LARGE SCALE GENOMIC DNA]</scope>
    <source>
        <strain evidence="8 9">DSM 23553</strain>
    </source>
</reference>
<protein>
    <submittedName>
        <fullName evidence="8">Permease of the drug/metabolite transporter (DMT) superfamily</fullName>
    </submittedName>
</protein>
<accession>A0A1H5J3T7</accession>
<dbReference type="OrthoDB" id="9811486at2"/>
<evidence type="ECO:0000256" key="5">
    <source>
        <dbReference type="ARBA" id="ARBA00023136"/>
    </source>
</evidence>
<evidence type="ECO:0000259" key="7">
    <source>
        <dbReference type="Pfam" id="PF00892"/>
    </source>
</evidence>
<feature type="transmembrane region" description="Helical" evidence="6">
    <location>
        <begin position="95"/>
        <end position="115"/>
    </location>
</feature>
<evidence type="ECO:0000313" key="8">
    <source>
        <dbReference type="EMBL" id="SEE47185.1"/>
    </source>
</evidence>
<dbReference type="AlphaFoldDB" id="A0A1H5J3T7"/>
<dbReference type="InterPro" id="IPR000620">
    <property type="entry name" value="EamA_dom"/>
</dbReference>
<feature type="transmembrane region" description="Helical" evidence="6">
    <location>
        <begin position="245"/>
        <end position="265"/>
    </location>
</feature>
<dbReference type="Proteomes" id="UP000199448">
    <property type="component" value="Unassembled WGS sequence"/>
</dbReference>
<organism evidence="8 9">
    <name type="scientific">Salinimicrobium catena</name>
    <dbReference type="NCBI Taxonomy" id="390640"/>
    <lineage>
        <taxon>Bacteria</taxon>
        <taxon>Pseudomonadati</taxon>
        <taxon>Bacteroidota</taxon>
        <taxon>Flavobacteriia</taxon>
        <taxon>Flavobacteriales</taxon>
        <taxon>Flavobacteriaceae</taxon>
        <taxon>Salinimicrobium</taxon>
    </lineage>
</organism>
<proteinExistence type="inferred from homology"/>
<feature type="transmembrane region" description="Helical" evidence="6">
    <location>
        <begin position="271"/>
        <end position="289"/>
    </location>
</feature>
<keyword evidence="4 6" id="KW-1133">Transmembrane helix</keyword>
<feature type="transmembrane region" description="Helical" evidence="6">
    <location>
        <begin position="70"/>
        <end position="89"/>
    </location>
</feature>
<dbReference type="InterPro" id="IPR050638">
    <property type="entry name" value="AA-Vitamin_Transporters"/>
</dbReference>